<evidence type="ECO:0000313" key="6">
    <source>
        <dbReference type="EMBL" id="CAB4931227.1"/>
    </source>
</evidence>
<dbReference type="Gene3D" id="2.40.10.350">
    <property type="entry name" value="Rod shape-determining protein MreC, domain 2"/>
    <property type="match status" value="1"/>
</dbReference>
<protein>
    <recommendedName>
        <fullName evidence="2">Cell shape-determining protein MreC</fullName>
    </recommendedName>
    <alternativeName>
        <fullName evidence="4">Cell shape protein MreC</fullName>
    </alternativeName>
</protein>
<organism evidence="6">
    <name type="scientific">freshwater metagenome</name>
    <dbReference type="NCBI Taxonomy" id="449393"/>
    <lineage>
        <taxon>unclassified sequences</taxon>
        <taxon>metagenomes</taxon>
        <taxon>ecological metagenomes</taxon>
    </lineage>
</organism>
<dbReference type="AlphaFoldDB" id="A0A6J7IM70"/>
<dbReference type="PANTHER" id="PTHR34138">
    <property type="entry name" value="CELL SHAPE-DETERMINING PROTEIN MREC"/>
    <property type="match status" value="1"/>
</dbReference>
<proteinExistence type="inferred from homology"/>
<dbReference type="InterPro" id="IPR055342">
    <property type="entry name" value="MreC_beta-barrel_core"/>
</dbReference>
<comment type="similarity">
    <text evidence="1">Belongs to the MreC family.</text>
</comment>
<accession>A0A6J7IM70</accession>
<dbReference type="Gene3D" id="2.40.10.340">
    <property type="entry name" value="Rod shape-determining protein MreC, domain 1"/>
    <property type="match status" value="1"/>
</dbReference>
<reference evidence="6" key="1">
    <citation type="submission" date="2020-05" db="EMBL/GenBank/DDBJ databases">
        <authorList>
            <person name="Chiriac C."/>
            <person name="Salcher M."/>
            <person name="Ghai R."/>
            <person name="Kavagutti S V."/>
        </authorList>
    </citation>
    <scope>NUCLEOTIDE SEQUENCE</scope>
</reference>
<evidence type="ECO:0000259" key="5">
    <source>
        <dbReference type="Pfam" id="PF04085"/>
    </source>
</evidence>
<dbReference type="InterPro" id="IPR042177">
    <property type="entry name" value="Cell/Rod_1"/>
</dbReference>
<evidence type="ECO:0000256" key="2">
    <source>
        <dbReference type="ARBA" id="ARBA00013855"/>
    </source>
</evidence>
<feature type="domain" description="Rod shape-determining protein MreC beta-barrel core" evidence="5">
    <location>
        <begin position="111"/>
        <end position="264"/>
    </location>
</feature>
<dbReference type="InterPro" id="IPR007221">
    <property type="entry name" value="MreC"/>
</dbReference>
<name>A0A6J7IM70_9ZZZZ</name>
<sequence length="273" mass="28851">MASALVLLTVYFGESSSGGLHGVQRGVMTVLSPIQEGASRALKPVRDLAGWVGDTFRAKGDVQDLRRENAALRRQAISGTDAVRQNQELRKLLALDQAVGLAAAAPVAARVIGQSPTVWYSRIFIDKGTGAGIRVGQPVVTGDGLIGQVTTAAANSAVVTLVTDPEIAVPARTSTTGVPGVIQVAAAGSDDLLLDYTTRRDRLERGMNIVTAGTMSTSDRLLSAYPPGIPIGRVTRVEDPGTDSQKVHVRPFADLRRLEIVQVLTQRVNGNRP</sequence>
<evidence type="ECO:0000256" key="1">
    <source>
        <dbReference type="ARBA" id="ARBA00009369"/>
    </source>
</evidence>
<dbReference type="GO" id="GO:0008360">
    <property type="term" value="P:regulation of cell shape"/>
    <property type="evidence" value="ECO:0007669"/>
    <property type="project" value="UniProtKB-KW"/>
</dbReference>
<dbReference type="InterPro" id="IPR042175">
    <property type="entry name" value="Cell/Rod_MreC_2"/>
</dbReference>
<dbReference type="EMBL" id="CAFBMX010000005">
    <property type="protein sequence ID" value="CAB4931227.1"/>
    <property type="molecule type" value="Genomic_DNA"/>
</dbReference>
<gene>
    <name evidence="6" type="ORF">UFOPK3674_01163</name>
</gene>
<dbReference type="PANTHER" id="PTHR34138:SF1">
    <property type="entry name" value="CELL SHAPE-DETERMINING PROTEIN MREC"/>
    <property type="match status" value="1"/>
</dbReference>
<keyword evidence="3" id="KW-0133">Cell shape</keyword>
<evidence type="ECO:0000256" key="4">
    <source>
        <dbReference type="ARBA" id="ARBA00032089"/>
    </source>
</evidence>
<dbReference type="GO" id="GO:0005886">
    <property type="term" value="C:plasma membrane"/>
    <property type="evidence" value="ECO:0007669"/>
    <property type="project" value="TreeGrafter"/>
</dbReference>
<evidence type="ECO:0000256" key="3">
    <source>
        <dbReference type="ARBA" id="ARBA00022960"/>
    </source>
</evidence>
<dbReference type="Pfam" id="PF04085">
    <property type="entry name" value="MreC"/>
    <property type="match status" value="1"/>
</dbReference>
<dbReference type="PIRSF" id="PIRSF038471">
    <property type="entry name" value="MreC"/>
    <property type="match status" value="1"/>
</dbReference>